<evidence type="ECO:0000313" key="2">
    <source>
        <dbReference type="EMBL" id="ETS00356.1"/>
    </source>
</evidence>
<protein>
    <submittedName>
        <fullName evidence="2">Uncharacterized protein</fullName>
    </submittedName>
</protein>
<reference evidence="3" key="1">
    <citation type="journal article" date="2013" name="Ind. Biotechnol.">
        <title>Comparative genomics analysis of Trichoderma reesei strains.</title>
        <authorList>
            <person name="Koike H."/>
            <person name="Aerts A."/>
            <person name="LaButti K."/>
            <person name="Grigoriev I.V."/>
            <person name="Baker S.E."/>
        </authorList>
    </citation>
    <scope>NUCLEOTIDE SEQUENCE [LARGE SCALE GENOMIC DNA]</scope>
    <source>
        <strain evidence="3">ATCC 56765 / BCRC 32924 / NRRL 11460 / Rut C-30</strain>
    </source>
</reference>
<feature type="region of interest" description="Disordered" evidence="1">
    <location>
        <begin position="151"/>
        <end position="178"/>
    </location>
</feature>
<feature type="compositionally biased region" description="Basic residues" evidence="1">
    <location>
        <begin position="161"/>
        <end position="172"/>
    </location>
</feature>
<proteinExistence type="predicted"/>
<feature type="region of interest" description="Disordered" evidence="1">
    <location>
        <begin position="44"/>
        <end position="63"/>
    </location>
</feature>
<evidence type="ECO:0000313" key="3">
    <source>
        <dbReference type="Proteomes" id="UP000024376"/>
    </source>
</evidence>
<dbReference type="EMBL" id="KI911152">
    <property type="protein sequence ID" value="ETS00356.1"/>
    <property type="molecule type" value="Genomic_DNA"/>
</dbReference>
<dbReference type="AlphaFoldDB" id="A0A024S790"/>
<dbReference type="Proteomes" id="UP000024376">
    <property type="component" value="Unassembled WGS sequence"/>
</dbReference>
<name>A0A024S790_HYPJR</name>
<accession>A0A024S790</accession>
<gene>
    <name evidence="2" type="ORF">M419DRAFT_83368</name>
</gene>
<evidence type="ECO:0000256" key="1">
    <source>
        <dbReference type="SAM" id="MobiDB-lite"/>
    </source>
</evidence>
<dbReference type="KEGG" id="trr:M419DRAFT_83368"/>
<dbReference type="HOGENOM" id="CLU_826560_0_0_1"/>
<feature type="region of interest" description="Disordered" evidence="1">
    <location>
        <begin position="100"/>
        <end position="120"/>
    </location>
</feature>
<organism evidence="2 3">
    <name type="scientific">Hypocrea jecorina (strain ATCC 56765 / BCRC 32924 / NRRL 11460 / Rut C-30)</name>
    <name type="common">Trichoderma reesei</name>
    <dbReference type="NCBI Taxonomy" id="1344414"/>
    <lineage>
        <taxon>Eukaryota</taxon>
        <taxon>Fungi</taxon>
        <taxon>Dikarya</taxon>
        <taxon>Ascomycota</taxon>
        <taxon>Pezizomycotina</taxon>
        <taxon>Sordariomycetes</taxon>
        <taxon>Hypocreomycetidae</taxon>
        <taxon>Hypocreales</taxon>
        <taxon>Hypocreaceae</taxon>
        <taxon>Trichoderma</taxon>
    </lineage>
</organism>
<sequence>MYIVRVLCAYVSTVQVSVVLYLLLHGISRLSAWPAVLSPPRSVAAPPALSASNNNPHPESTGLGLSMLSESANWGGKGRARRGSDAAPFQSFGPCRCTHTASPPRRSLPMTRHSSQNSDSTSLARFLPASSFVSNDFGFSVREEDQNKAKFPQSFPINSNHTHHNRPQHRTGRNLSAPRLHGYRNGQLLPCRICWLWQFGDDDLGRTLSFLNFYCTEYLPLGDFATALGFLSFSSLPTKDPAFDVKKAYLGTLSLGSVPDGRNFLGLAALGNEKRGRETKRGEKKKKKKKRACVLRGSLMGSGYRYEGRPQDKMSEKVQSGISNHGAKVLFSSFFCITSSKASQLHTPAVA</sequence>